<evidence type="ECO:0000313" key="1">
    <source>
        <dbReference type="EMBL" id="KAF7997662.1"/>
    </source>
</evidence>
<name>A0A834Y4I4_APHGI</name>
<dbReference type="EMBL" id="JACMRX010000001">
    <property type="protein sequence ID" value="KAF7997662.1"/>
    <property type="molecule type" value="Genomic_DNA"/>
</dbReference>
<protein>
    <submittedName>
        <fullName evidence="1">Uncharacterized protein</fullName>
    </submittedName>
</protein>
<reference evidence="1 2" key="1">
    <citation type="submission" date="2020-08" db="EMBL/GenBank/DDBJ databases">
        <title>Aphidius gifuensis genome sequencing and assembly.</title>
        <authorList>
            <person name="Du Z."/>
        </authorList>
    </citation>
    <scope>NUCLEOTIDE SEQUENCE [LARGE SCALE GENOMIC DNA]</scope>
    <source>
        <strain evidence="1">YNYX2018</strain>
        <tissue evidence="1">Adults</tissue>
    </source>
</reference>
<evidence type="ECO:0000313" key="2">
    <source>
        <dbReference type="Proteomes" id="UP000639338"/>
    </source>
</evidence>
<gene>
    <name evidence="1" type="ORF">HCN44_008835</name>
</gene>
<dbReference type="AlphaFoldDB" id="A0A834Y4I4"/>
<organism evidence="1 2">
    <name type="scientific">Aphidius gifuensis</name>
    <name type="common">Parasitoid wasp</name>
    <dbReference type="NCBI Taxonomy" id="684658"/>
    <lineage>
        <taxon>Eukaryota</taxon>
        <taxon>Metazoa</taxon>
        <taxon>Ecdysozoa</taxon>
        <taxon>Arthropoda</taxon>
        <taxon>Hexapoda</taxon>
        <taxon>Insecta</taxon>
        <taxon>Pterygota</taxon>
        <taxon>Neoptera</taxon>
        <taxon>Endopterygota</taxon>
        <taxon>Hymenoptera</taxon>
        <taxon>Apocrita</taxon>
        <taxon>Ichneumonoidea</taxon>
        <taxon>Braconidae</taxon>
        <taxon>Aphidiinae</taxon>
        <taxon>Aphidius</taxon>
    </lineage>
</organism>
<dbReference type="Proteomes" id="UP000639338">
    <property type="component" value="Unassembled WGS sequence"/>
</dbReference>
<comment type="caution">
    <text evidence="1">The sequence shown here is derived from an EMBL/GenBank/DDBJ whole genome shotgun (WGS) entry which is preliminary data.</text>
</comment>
<accession>A0A834Y4I4</accession>
<keyword evidence="2" id="KW-1185">Reference proteome</keyword>
<proteinExistence type="predicted"/>
<sequence length="268" mass="32240">MVGIRGQKIPKFDYNNPKKYLHDIDKYLTKKRCPNQNKLLEIERILEDKIQQWYESKNSTIRDYNRFKVAFLDKYYPTPSRLAFRDKWVNQKYNNNISFQEYFYTQQDQSKYIEPPMTVDEINCIIIKQMPQFIQNSFAASIDYNNTDQITTALIRLDLNRNIQTNKKRQETKNIRQINIIEDINHDIEQNDTLDQDNPEPEENHQQYQINTMNLLNNNYQNNFRDFIDELEDEINGPFHNDNDQSQLDHKNTCARIKVKINSRTLNA</sequence>